<protein>
    <submittedName>
        <fullName evidence="6">Sigma 54-interacting transcriptional regulator</fullName>
    </submittedName>
</protein>
<dbReference type="SUPFAM" id="SSF46689">
    <property type="entry name" value="Homeodomain-like"/>
    <property type="match status" value="1"/>
</dbReference>
<dbReference type="SUPFAM" id="SSF55785">
    <property type="entry name" value="PYP-like sensor domain (PAS domain)"/>
    <property type="match status" value="1"/>
</dbReference>
<evidence type="ECO:0000256" key="1">
    <source>
        <dbReference type="ARBA" id="ARBA00022741"/>
    </source>
</evidence>
<dbReference type="Proteomes" id="UP001174908">
    <property type="component" value="Unassembled WGS sequence"/>
</dbReference>
<dbReference type="SUPFAM" id="SSF52540">
    <property type="entry name" value="P-loop containing nucleoside triphosphate hydrolases"/>
    <property type="match status" value="1"/>
</dbReference>
<accession>A0ABT7N8A6</accession>
<dbReference type="InterPro" id="IPR027417">
    <property type="entry name" value="P-loop_NTPase"/>
</dbReference>
<feature type="domain" description="Sigma-54 factor interaction" evidence="5">
    <location>
        <begin position="183"/>
        <end position="413"/>
    </location>
</feature>
<dbReference type="Pfam" id="PF02954">
    <property type="entry name" value="HTH_8"/>
    <property type="match status" value="1"/>
</dbReference>
<dbReference type="InterPro" id="IPR003593">
    <property type="entry name" value="AAA+_ATPase"/>
</dbReference>
<reference evidence="6" key="1">
    <citation type="submission" date="2023-06" db="EMBL/GenBank/DDBJ databases">
        <authorList>
            <person name="Jiang Y."/>
            <person name="Liu Q."/>
        </authorList>
    </citation>
    <scope>NUCLEOTIDE SEQUENCE</scope>
    <source>
        <strain evidence="6">CGMCC 1.12089</strain>
    </source>
</reference>
<dbReference type="EMBL" id="JASZYV010000001">
    <property type="protein sequence ID" value="MDM0044174.1"/>
    <property type="molecule type" value="Genomic_DNA"/>
</dbReference>
<dbReference type="InterPro" id="IPR025662">
    <property type="entry name" value="Sigma_54_int_dom_ATP-bd_1"/>
</dbReference>
<dbReference type="RefSeq" id="WP_286659233.1">
    <property type="nucleotide sequence ID" value="NZ_JASZYV010000001.1"/>
</dbReference>
<dbReference type="Gene3D" id="3.40.50.300">
    <property type="entry name" value="P-loop containing nucleotide triphosphate hydrolases"/>
    <property type="match status" value="1"/>
</dbReference>
<evidence type="ECO:0000313" key="6">
    <source>
        <dbReference type="EMBL" id="MDM0044174.1"/>
    </source>
</evidence>
<dbReference type="InterPro" id="IPR002197">
    <property type="entry name" value="HTH_Fis"/>
</dbReference>
<gene>
    <name evidence="6" type="ORF">QTH91_06745</name>
</gene>
<keyword evidence="1" id="KW-0547">Nucleotide-binding</keyword>
<dbReference type="InterPro" id="IPR035965">
    <property type="entry name" value="PAS-like_dom_sf"/>
</dbReference>
<dbReference type="InterPro" id="IPR009057">
    <property type="entry name" value="Homeodomain-like_sf"/>
</dbReference>
<keyword evidence="7" id="KW-1185">Reference proteome</keyword>
<evidence type="ECO:0000256" key="2">
    <source>
        <dbReference type="ARBA" id="ARBA00022840"/>
    </source>
</evidence>
<dbReference type="PANTHER" id="PTHR32071">
    <property type="entry name" value="TRANSCRIPTIONAL REGULATORY PROTEIN"/>
    <property type="match status" value="1"/>
</dbReference>
<proteinExistence type="predicted"/>
<dbReference type="InterPro" id="IPR025943">
    <property type="entry name" value="Sigma_54_int_dom_ATP-bd_2"/>
</dbReference>
<dbReference type="InterPro" id="IPR058031">
    <property type="entry name" value="AAA_lid_NorR"/>
</dbReference>
<dbReference type="Gene3D" id="3.30.450.20">
    <property type="entry name" value="PAS domain"/>
    <property type="match status" value="1"/>
</dbReference>
<dbReference type="SMART" id="SM00382">
    <property type="entry name" value="AAA"/>
    <property type="match status" value="1"/>
</dbReference>
<comment type="caution">
    <text evidence="6">The sequence shown here is derived from an EMBL/GenBank/DDBJ whole genome shotgun (WGS) entry which is preliminary data.</text>
</comment>
<evidence type="ECO:0000313" key="7">
    <source>
        <dbReference type="Proteomes" id="UP001174908"/>
    </source>
</evidence>
<organism evidence="6 7">
    <name type="scientific">Variovorax dokdonensis</name>
    <dbReference type="NCBI Taxonomy" id="344883"/>
    <lineage>
        <taxon>Bacteria</taxon>
        <taxon>Pseudomonadati</taxon>
        <taxon>Pseudomonadota</taxon>
        <taxon>Betaproteobacteria</taxon>
        <taxon>Burkholderiales</taxon>
        <taxon>Comamonadaceae</taxon>
        <taxon>Variovorax</taxon>
    </lineage>
</organism>
<dbReference type="CDD" id="cd00009">
    <property type="entry name" value="AAA"/>
    <property type="match status" value="1"/>
</dbReference>
<dbReference type="InterPro" id="IPR000014">
    <property type="entry name" value="PAS"/>
</dbReference>
<dbReference type="InterPro" id="IPR002078">
    <property type="entry name" value="Sigma_54_int"/>
</dbReference>
<evidence type="ECO:0000256" key="3">
    <source>
        <dbReference type="ARBA" id="ARBA00023015"/>
    </source>
</evidence>
<name>A0ABT7N8A6_9BURK</name>
<dbReference type="Pfam" id="PF25601">
    <property type="entry name" value="AAA_lid_14"/>
    <property type="match status" value="1"/>
</dbReference>
<keyword evidence="2" id="KW-0067">ATP-binding</keyword>
<dbReference type="CDD" id="cd00130">
    <property type="entry name" value="PAS"/>
    <property type="match status" value="1"/>
</dbReference>
<evidence type="ECO:0000259" key="5">
    <source>
        <dbReference type="PROSITE" id="PS50045"/>
    </source>
</evidence>
<keyword evidence="4" id="KW-0804">Transcription</keyword>
<dbReference type="PROSITE" id="PS50045">
    <property type="entry name" value="SIGMA54_INTERACT_4"/>
    <property type="match status" value="1"/>
</dbReference>
<dbReference type="Gene3D" id="1.10.8.60">
    <property type="match status" value="1"/>
</dbReference>
<keyword evidence="3" id="KW-0805">Transcription regulation</keyword>
<dbReference type="Pfam" id="PF00158">
    <property type="entry name" value="Sigma54_activat"/>
    <property type="match status" value="1"/>
</dbReference>
<dbReference type="PANTHER" id="PTHR32071:SF99">
    <property type="entry name" value="TRANSCRIPTIONAL REGULATORY PROTEIN"/>
    <property type="match status" value="1"/>
</dbReference>
<dbReference type="Gene3D" id="1.10.10.60">
    <property type="entry name" value="Homeodomain-like"/>
    <property type="match status" value="1"/>
</dbReference>
<dbReference type="PRINTS" id="PR01590">
    <property type="entry name" value="HTHFIS"/>
</dbReference>
<evidence type="ECO:0000256" key="4">
    <source>
        <dbReference type="ARBA" id="ARBA00023163"/>
    </source>
</evidence>
<sequence length="507" mass="55273">MPSPRPLPLDASAIHALASRSMFHLFSSISQGMFLVDRTGRIVWVNEGYQRFLPALGFSSVDQFLGRMVEEVIPNTQMRQVLETGKPILIDLLTNKAGTFVVSRIPLHEEGEGGDGLGEVIGAIGIVLFDHPETTLQPLISKFAMLQRDLDDARRELAAQRANPLLRQLPDGQRRAKYTFASFVGSSPAAVDVKRHARRAAQSSSPVLLLGETGTGKELLAHAIHTASARANGPFVSLNIAAVPDTLLEAEFFGVAPGAYTGADRKGRTGKFKLADGGTLFLDEIGDMPPGLQAKLLRALQEGEIEPLGSNVLVPFDARVIAATSRDLPALVREGRFREDLYYRLNVLPLKVPPLRERRADIPALVEVLGEDMALRSGEAPPELMPDALALLAAQHWRGNIRELRNVLEQLAMRSDSQRIDAAQLERIMRESGVEQIEAAPPAYARMPNDEAEAQALLLRPLTEQVAELERRAIAAAMEATGGNKLATSRLLGISRATLYDRLENPA</sequence>
<dbReference type="PROSITE" id="PS00675">
    <property type="entry name" value="SIGMA54_INTERACT_1"/>
    <property type="match status" value="1"/>
</dbReference>
<dbReference type="PROSITE" id="PS00676">
    <property type="entry name" value="SIGMA54_INTERACT_2"/>
    <property type="match status" value="1"/>
</dbReference>